<dbReference type="GO" id="GO:0043161">
    <property type="term" value="P:proteasome-mediated ubiquitin-dependent protein catabolic process"/>
    <property type="evidence" value="ECO:0007669"/>
    <property type="project" value="TreeGrafter"/>
</dbReference>
<dbReference type="PROSITE" id="PS00518">
    <property type="entry name" value="ZF_RING_1"/>
    <property type="match status" value="1"/>
</dbReference>
<feature type="region of interest" description="Disordered" evidence="5">
    <location>
        <begin position="21"/>
        <end position="40"/>
    </location>
</feature>
<feature type="domain" description="RING-type" evidence="6">
    <location>
        <begin position="56"/>
        <end position="93"/>
    </location>
</feature>
<sequence length="182" mass="19915">MGGGSGSSMGSLVPAIKSDQLSAATASEQPPSLPPPPPAAAAAVPLAEELDKDMLCPICMQIMKDAFLTACGHSFCYLCILTHLRNKIDCPSCAHFLTPSLIFPNYLLNKMLERTSACQIARHASPFENLRRALKQRRRERLKSKKQRPIHAFYLTSCIASGSKSSKSSMRFKHISSILPRT</sequence>
<dbReference type="CDD" id="cd16504">
    <property type="entry name" value="RING-HC_COP1"/>
    <property type="match status" value="1"/>
</dbReference>
<evidence type="ECO:0000256" key="1">
    <source>
        <dbReference type="ARBA" id="ARBA00022723"/>
    </source>
</evidence>
<evidence type="ECO:0000256" key="5">
    <source>
        <dbReference type="SAM" id="MobiDB-lite"/>
    </source>
</evidence>
<dbReference type="PANTHER" id="PTHR44080:SF8">
    <property type="entry name" value="E3 UBIQUITIN-PROTEIN LIGASE COP1-LIKE"/>
    <property type="match status" value="1"/>
</dbReference>
<dbReference type="EMBL" id="GGEC01024867">
    <property type="protein sequence ID" value="MBX05351.1"/>
    <property type="molecule type" value="Transcribed_RNA"/>
</dbReference>
<keyword evidence="1" id="KW-0479">Metal-binding</keyword>
<dbReference type="EMBL" id="GGEC01024868">
    <property type="protein sequence ID" value="MBX05352.1"/>
    <property type="molecule type" value="Transcribed_RNA"/>
</dbReference>
<dbReference type="InterPro" id="IPR042755">
    <property type="entry name" value="COP1"/>
</dbReference>
<dbReference type="SMART" id="SM00184">
    <property type="entry name" value="RING"/>
    <property type="match status" value="1"/>
</dbReference>
<name>A0A2P2KI10_RHIMU</name>
<dbReference type="PANTHER" id="PTHR44080">
    <property type="entry name" value="E3 UBIQUITIN-PROTEIN LIGASE COP1"/>
    <property type="match status" value="1"/>
</dbReference>
<keyword evidence="2 4" id="KW-0863">Zinc-finger</keyword>
<protein>
    <submittedName>
        <fullName evidence="7">E3 ubiquitin-protein ligase COP1-like isoform X1</fullName>
    </submittedName>
</protein>
<keyword evidence="3" id="KW-0862">Zinc</keyword>
<dbReference type="AlphaFoldDB" id="A0A2P2KI10"/>
<dbReference type="SUPFAM" id="SSF57850">
    <property type="entry name" value="RING/U-box"/>
    <property type="match status" value="1"/>
</dbReference>
<dbReference type="GO" id="GO:0008270">
    <property type="term" value="F:zinc ion binding"/>
    <property type="evidence" value="ECO:0007669"/>
    <property type="project" value="UniProtKB-KW"/>
</dbReference>
<dbReference type="PROSITE" id="PS50089">
    <property type="entry name" value="ZF_RING_2"/>
    <property type="match status" value="1"/>
</dbReference>
<dbReference type="Gene3D" id="3.30.40.10">
    <property type="entry name" value="Zinc/RING finger domain, C3HC4 (zinc finger)"/>
    <property type="match status" value="1"/>
</dbReference>
<accession>A0A2P2KI10</accession>
<dbReference type="GO" id="GO:0061630">
    <property type="term" value="F:ubiquitin protein ligase activity"/>
    <property type="evidence" value="ECO:0007669"/>
    <property type="project" value="InterPro"/>
</dbReference>
<organism evidence="7">
    <name type="scientific">Rhizophora mucronata</name>
    <name type="common">Asiatic mangrove</name>
    <dbReference type="NCBI Taxonomy" id="61149"/>
    <lineage>
        <taxon>Eukaryota</taxon>
        <taxon>Viridiplantae</taxon>
        <taxon>Streptophyta</taxon>
        <taxon>Embryophyta</taxon>
        <taxon>Tracheophyta</taxon>
        <taxon>Spermatophyta</taxon>
        <taxon>Magnoliopsida</taxon>
        <taxon>eudicotyledons</taxon>
        <taxon>Gunneridae</taxon>
        <taxon>Pentapetalae</taxon>
        <taxon>rosids</taxon>
        <taxon>fabids</taxon>
        <taxon>Malpighiales</taxon>
        <taxon>Rhizophoraceae</taxon>
        <taxon>Rhizophora</taxon>
    </lineage>
</organism>
<evidence type="ECO:0000256" key="3">
    <source>
        <dbReference type="ARBA" id="ARBA00022833"/>
    </source>
</evidence>
<dbReference type="InterPro" id="IPR001841">
    <property type="entry name" value="Znf_RING"/>
</dbReference>
<evidence type="ECO:0000313" key="7">
    <source>
        <dbReference type="EMBL" id="MBX05352.1"/>
    </source>
</evidence>
<dbReference type="InterPro" id="IPR013083">
    <property type="entry name" value="Znf_RING/FYVE/PHD"/>
</dbReference>
<proteinExistence type="predicted"/>
<dbReference type="EMBL" id="GGEC01024869">
    <property type="protein sequence ID" value="MBX05353.1"/>
    <property type="molecule type" value="Transcribed_RNA"/>
</dbReference>
<reference evidence="7" key="1">
    <citation type="submission" date="2018-02" db="EMBL/GenBank/DDBJ databases">
        <title>Rhizophora mucronata_Transcriptome.</title>
        <authorList>
            <person name="Meera S.P."/>
            <person name="Sreeshan A."/>
            <person name="Augustine A."/>
        </authorList>
    </citation>
    <scope>NUCLEOTIDE SEQUENCE</scope>
    <source>
        <tissue evidence="7">Leaf</tissue>
    </source>
</reference>
<dbReference type="Pfam" id="PF13923">
    <property type="entry name" value="zf-C3HC4_2"/>
    <property type="match status" value="1"/>
</dbReference>
<evidence type="ECO:0000256" key="4">
    <source>
        <dbReference type="PROSITE-ProRule" id="PRU00175"/>
    </source>
</evidence>
<evidence type="ECO:0000259" key="6">
    <source>
        <dbReference type="PROSITE" id="PS50089"/>
    </source>
</evidence>
<dbReference type="InterPro" id="IPR017907">
    <property type="entry name" value="Znf_RING_CS"/>
</dbReference>
<evidence type="ECO:0000256" key="2">
    <source>
        <dbReference type="ARBA" id="ARBA00022771"/>
    </source>
</evidence>